<sequence>MDSGALEPYAINAMPSYLATSHAWSDIMFAIHTCYKNTLGGSMIETSVRTLFPNIKYCWIDTICIDQNDEEDKKLQIPLMGDIYGNAQVVVIVTTCDFPRWMTQNYLDRLTKDLGEAIAISREEEYTDFISEYWAHGDGRQKIIEGMDCLEFFTRTRWADRIWTLQEYILARQVVWVGKRNVCLRIDDVMFSALPDLCDVFNIEEAIGGKYAKVYDFYTGMVNAGAGRIDQTRVMELLGNRSASFPDDEIYGAMAASGVVIAPGIVTGQNNVWALWWEESIRQGHHRWLFLPPVISEFTSTNCIMPPFKTRHKSSQYSGLDTIHVKVGKISISDGSVSMHGRWAGSCRIIRRLGKVYRDLNGGLRRDITMILFANGRWKLALRLVAAFSGGRYSWKQSLAIAQVLQANYHRAKKAVRSKRDHEMSFREMKEYQMIIWGDFMRLMMSQMISLNDGIAYLACIKNTLKSTDIIIVSDNQQQLNRLHALDFGIEDVSQRTPFMIVSAPDPNVQAHDGAPVKAFHKVGMSLPTIVCKTLRKAGAYKGHVIDSHSQEFNIGGKACWFCSETKDIGGSQDHAEIPWLFYDSTWQEETELIYDPTGKPVQDPKDATKQANFRTFVGSVDASTNNLIKDMQSGTSPNWAKYAYYSSDLHDYGIETKANRYPGSPPSWCRGKSLSPKELRFGLTNTNLYRDVVTLCPDAFSTDSEPYETIAAAIASTQAKTAGADLDDASPRS</sequence>
<keyword evidence="3" id="KW-1185">Reference proteome</keyword>
<dbReference type="PANTHER" id="PTHR24148">
    <property type="entry name" value="ANKYRIN REPEAT DOMAIN-CONTAINING PROTEIN 39 HOMOLOG-RELATED"/>
    <property type="match status" value="1"/>
</dbReference>
<dbReference type="PANTHER" id="PTHR24148:SF73">
    <property type="entry name" value="HET DOMAIN PROTEIN (AFU_ORTHOLOGUE AFUA_8G01020)"/>
    <property type="match status" value="1"/>
</dbReference>
<gene>
    <name evidence="2" type="ORF">BTUL_0015g00090</name>
</gene>
<dbReference type="InterPro" id="IPR010730">
    <property type="entry name" value="HET"/>
</dbReference>
<feature type="domain" description="Heterokaryon incompatibility" evidence="1">
    <location>
        <begin position="53"/>
        <end position="167"/>
    </location>
</feature>
<organism evidence="2 3">
    <name type="scientific">Botrytis tulipae</name>
    <dbReference type="NCBI Taxonomy" id="87230"/>
    <lineage>
        <taxon>Eukaryota</taxon>
        <taxon>Fungi</taxon>
        <taxon>Dikarya</taxon>
        <taxon>Ascomycota</taxon>
        <taxon>Pezizomycotina</taxon>
        <taxon>Leotiomycetes</taxon>
        <taxon>Helotiales</taxon>
        <taxon>Sclerotiniaceae</taxon>
        <taxon>Botrytis</taxon>
    </lineage>
</organism>
<dbReference type="InterPro" id="IPR052895">
    <property type="entry name" value="HetReg/Transcr_Mod"/>
</dbReference>
<dbReference type="Proteomes" id="UP000297777">
    <property type="component" value="Unassembled WGS sequence"/>
</dbReference>
<name>A0A4Z1EZN8_9HELO</name>
<dbReference type="OrthoDB" id="2157530at2759"/>
<accession>A0A4Z1EZN8</accession>
<evidence type="ECO:0000313" key="3">
    <source>
        <dbReference type="Proteomes" id="UP000297777"/>
    </source>
</evidence>
<comment type="caution">
    <text evidence="2">The sequence shown here is derived from an EMBL/GenBank/DDBJ whole genome shotgun (WGS) entry which is preliminary data.</text>
</comment>
<reference evidence="2 3" key="1">
    <citation type="submission" date="2017-12" db="EMBL/GenBank/DDBJ databases">
        <title>Comparative genomics of Botrytis spp.</title>
        <authorList>
            <person name="Valero-Jimenez C.A."/>
            <person name="Tapia P."/>
            <person name="Veloso J."/>
            <person name="Silva-Moreno E."/>
            <person name="Staats M."/>
            <person name="Valdes J.H."/>
            <person name="Van Kan J.A.L."/>
        </authorList>
    </citation>
    <scope>NUCLEOTIDE SEQUENCE [LARGE SCALE GENOMIC DNA]</scope>
    <source>
        <strain evidence="2 3">Bt9001</strain>
    </source>
</reference>
<dbReference type="AlphaFoldDB" id="A0A4Z1EZN8"/>
<dbReference type="Pfam" id="PF06985">
    <property type="entry name" value="HET"/>
    <property type="match status" value="1"/>
</dbReference>
<evidence type="ECO:0000259" key="1">
    <source>
        <dbReference type="Pfam" id="PF06985"/>
    </source>
</evidence>
<protein>
    <recommendedName>
        <fullName evidence="1">Heterokaryon incompatibility domain-containing protein</fullName>
    </recommendedName>
</protein>
<proteinExistence type="predicted"/>
<dbReference type="EMBL" id="PQXH01000015">
    <property type="protein sequence ID" value="TGO17675.1"/>
    <property type="molecule type" value="Genomic_DNA"/>
</dbReference>
<evidence type="ECO:0000313" key="2">
    <source>
        <dbReference type="EMBL" id="TGO17675.1"/>
    </source>
</evidence>